<dbReference type="Pfam" id="PF04982">
    <property type="entry name" value="TM_HPP"/>
    <property type="match status" value="1"/>
</dbReference>
<proteinExistence type="predicted"/>
<keyword evidence="2" id="KW-0472">Membrane</keyword>
<keyword evidence="2" id="KW-1133">Transmembrane helix</keyword>
<feature type="transmembrane region" description="Helical" evidence="2">
    <location>
        <begin position="172"/>
        <end position="192"/>
    </location>
</feature>
<dbReference type="EMBL" id="LK052901">
    <property type="protein sequence ID" value="CDR44953.1"/>
    <property type="molecule type" value="Genomic_DNA"/>
</dbReference>
<dbReference type="PANTHER" id="PTHR33741:SF5">
    <property type="entry name" value="TRANSMEMBRANE PROTEIN DDB_G0269096-RELATED"/>
    <property type="match status" value="1"/>
</dbReference>
<keyword evidence="2" id="KW-0812">Transmembrane</keyword>
<dbReference type="PhylomeDB" id="A0A061BDB8"/>
<feature type="domain" description="HPP transmembrane region" evidence="3">
    <location>
        <begin position="44"/>
        <end position="201"/>
    </location>
</feature>
<organism evidence="4">
    <name type="scientific">Cyberlindnera fabianii</name>
    <name type="common">Yeast</name>
    <name type="synonym">Hansenula fabianii</name>
    <dbReference type="NCBI Taxonomy" id="36022"/>
    <lineage>
        <taxon>Eukaryota</taxon>
        <taxon>Fungi</taxon>
        <taxon>Dikarya</taxon>
        <taxon>Ascomycota</taxon>
        <taxon>Saccharomycotina</taxon>
        <taxon>Saccharomycetes</taxon>
        <taxon>Phaffomycetales</taxon>
        <taxon>Phaffomycetaceae</taxon>
        <taxon>Cyberlindnera</taxon>
    </lineage>
</organism>
<feature type="transmembrane region" description="Helical" evidence="2">
    <location>
        <begin position="132"/>
        <end position="152"/>
    </location>
</feature>
<dbReference type="VEuPathDB" id="FungiDB:BON22_0194"/>
<accession>A0A061BDB8</accession>
<reference evidence="4" key="1">
    <citation type="journal article" date="2014" name="Genome Announc.">
        <title>Genome sequence of the yeast Cyberlindnera fabianii (Hansenula fabianii).</title>
        <authorList>
            <person name="Freel K.C."/>
            <person name="Sarilar V."/>
            <person name="Neuveglise C."/>
            <person name="Devillers H."/>
            <person name="Friedrich A."/>
            <person name="Schacherer J."/>
        </authorList>
    </citation>
    <scope>NUCLEOTIDE SEQUENCE</scope>
    <source>
        <strain evidence="4">YJS4271</strain>
    </source>
</reference>
<dbReference type="PANTHER" id="PTHR33741">
    <property type="entry name" value="TRANSMEMBRANE PROTEIN DDB_G0269096-RELATED"/>
    <property type="match status" value="1"/>
</dbReference>
<dbReference type="OrthoDB" id="2016548at2759"/>
<gene>
    <name evidence="4" type="ORF">CYFA0S_16e00408g</name>
</gene>
<evidence type="ECO:0000256" key="1">
    <source>
        <dbReference type="SAM" id="MobiDB-lite"/>
    </source>
</evidence>
<feature type="transmembrane region" description="Helical" evidence="2">
    <location>
        <begin position="42"/>
        <end position="64"/>
    </location>
</feature>
<evidence type="ECO:0000313" key="4">
    <source>
        <dbReference type="EMBL" id="CDR44953.1"/>
    </source>
</evidence>
<dbReference type="InterPro" id="IPR007065">
    <property type="entry name" value="HPP"/>
</dbReference>
<sequence length="286" mass="32069">MVFTFSVDKYLDPYVPPSIVPRLPRFISRWLGGHTPRPIPDYILWIDVFVSSFASIVMLEGIFMNSPVFQRHHAPTVFASYGATAVLTFTTSDTAFAQPRNILFGHIISSLIGVSLQKLFGLSQAGRDHFYLAGGLSVGISSVLMLITNTVHPPFGATALIPIMDDRIRMMGWWYIPVHIICSCLMIVVACITNNILRRYPTHWWTEYTPADRRTGEDDEEKAMDHVSSSTSATSAQKDIECEQAHDVIKTRQLVVGVASLEIPEGFTLQPEEMALLQDIQERLQI</sequence>
<evidence type="ECO:0000256" key="2">
    <source>
        <dbReference type="SAM" id="Phobius"/>
    </source>
</evidence>
<feature type="compositionally biased region" description="Polar residues" evidence="1">
    <location>
        <begin position="227"/>
        <end position="237"/>
    </location>
</feature>
<name>A0A061BDB8_CYBFA</name>
<evidence type="ECO:0000259" key="3">
    <source>
        <dbReference type="Pfam" id="PF04982"/>
    </source>
</evidence>
<protein>
    <submittedName>
        <fullName evidence="4">CYFA0S16e00408g1_1</fullName>
    </submittedName>
</protein>
<dbReference type="AlphaFoldDB" id="A0A061BDB8"/>
<feature type="region of interest" description="Disordered" evidence="1">
    <location>
        <begin position="214"/>
        <end position="237"/>
    </location>
</feature>
<dbReference type="InterPro" id="IPR058581">
    <property type="entry name" value="TM_HPP"/>
</dbReference>
<feature type="transmembrane region" description="Helical" evidence="2">
    <location>
        <begin position="102"/>
        <end position="120"/>
    </location>
</feature>
<feature type="transmembrane region" description="Helical" evidence="2">
    <location>
        <begin position="76"/>
        <end position="96"/>
    </location>
</feature>